<dbReference type="PRINTS" id="PR00313">
    <property type="entry name" value="CABNDNGRPT"/>
</dbReference>
<sequence>MSLYDDIDNVIVGSNESDDLSNFSGDNEMFIGLDGDDKIVGGGGNDILIGGEGDDKLIGGAGNDILRGGEGNDILKGGSGEDILLGLSGDNILNGGTGGDVLVAGSGDNFLVGGADTDLFIFTDLFGGHGTATVADFTIGEDVIRISSSTVNDFSDLSFSYDAAGNAVFTDGADLVVKLKGITETDIDTYGADLFVI</sequence>
<name>A0A0C3IE34_9VIBR</name>
<organism evidence="4 5">
    <name type="scientific">Vibrio mytili</name>
    <dbReference type="NCBI Taxonomy" id="50718"/>
    <lineage>
        <taxon>Bacteria</taxon>
        <taxon>Pseudomonadati</taxon>
        <taxon>Pseudomonadota</taxon>
        <taxon>Gammaproteobacteria</taxon>
        <taxon>Vibrionales</taxon>
        <taxon>Vibrionaceae</taxon>
        <taxon>Vibrio</taxon>
    </lineage>
</organism>
<dbReference type="PANTHER" id="PTHR38340:SF1">
    <property type="entry name" value="S-LAYER PROTEIN"/>
    <property type="match status" value="1"/>
</dbReference>
<keyword evidence="5" id="KW-1185">Reference proteome</keyword>
<dbReference type="Proteomes" id="UP000031977">
    <property type="component" value="Unassembled WGS sequence"/>
</dbReference>
<keyword evidence="3" id="KW-0106">Calcium</keyword>
<evidence type="ECO:0000313" key="4">
    <source>
        <dbReference type="EMBL" id="KIN12587.1"/>
    </source>
</evidence>
<evidence type="ECO:0000256" key="3">
    <source>
        <dbReference type="ARBA" id="ARBA00022837"/>
    </source>
</evidence>
<dbReference type="AlphaFoldDB" id="A0A0C3IE34"/>
<dbReference type="Pfam" id="PF00353">
    <property type="entry name" value="HemolysinCabind"/>
    <property type="match status" value="2"/>
</dbReference>
<dbReference type="Gene3D" id="2.150.10.10">
    <property type="entry name" value="Serralysin-like metalloprotease, C-terminal"/>
    <property type="match status" value="2"/>
</dbReference>
<dbReference type="InterPro" id="IPR011049">
    <property type="entry name" value="Serralysin-like_metalloprot_C"/>
</dbReference>
<protein>
    <submittedName>
        <fullName evidence="4">Calcium-binding protein</fullName>
    </submittedName>
</protein>
<dbReference type="STRING" id="50718.SU60_02165"/>
<dbReference type="GO" id="GO:0005509">
    <property type="term" value="F:calcium ion binding"/>
    <property type="evidence" value="ECO:0007669"/>
    <property type="project" value="InterPro"/>
</dbReference>
<dbReference type="InterPro" id="IPR050557">
    <property type="entry name" value="RTX_toxin/Mannuronan_C5-epim"/>
</dbReference>
<reference evidence="4 5" key="1">
    <citation type="submission" date="2015-01" db="EMBL/GenBank/DDBJ databases">
        <title>Draft genome of Vibrio mytili type strain CAIM 528.</title>
        <authorList>
            <person name="Gonzalez-Castillo A."/>
            <person name="Gomez-Gil B."/>
            <person name="Enciso-Ibarra J."/>
        </authorList>
    </citation>
    <scope>NUCLEOTIDE SEQUENCE [LARGE SCALE GENOMIC DNA]</scope>
    <source>
        <strain evidence="4 5">CAIM 528</strain>
    </source>
</reference>
<evidence type="ECO:0000313" key="5">
    <source>
        <dbReference type="Proteomes" id="UP000031977"/>
    </source>
</evidence>
<proteinExistence type="predicted"/>
<dbReference type="OrthoDB" id="5888253at2"/>
<dbReference type="EMBL" id="JXOK01000004">
    <property type="protein sequence ID" value="KIN12587.1"/>
    <property type="molecule type" value="Genomic_DNA"/>
</dbReference>
<comment type="caution">
    <text evidence="4">The sequence shown here is derived from an EMBL/GenBank/DDBJ whole genome shotgun (WGS) entry which is preliminary data.</text>
</comment>
<dbReference type="PROSITE" id="PS00330">
    <property type="entry name" value="HEMOLYSIN_CALCIUM"/>
    <property type="match status" value="3"/>
</dbReference>
<dbReference type="PANTHER" id="PTHR38340">
    <property type="entry name" value="S-LAYER PROTEIN"/>
    <property type="match status" value="1"/>
</dbReference>
<dbReference type="SUPFAM" id="SSF51120">
    <property type="entry name" value="beta-Roll"/>
    <property type="match status" value="2"/>
</dbReference>
<accession>A0A0C3IE34</accession>
<dbReference type="InterPro" id="IPR001343">
    <property type="entry name" value="Hemolysn_Ca-bd"/>
</dbReference>
<gene>
    <name evidence="4" type="ORF">SU60_02165</name>
</gene>
<keyword evidence="2" id="KW-0964">Secreted</keyword>
<evidence type="ECO:0000256" key="1">
    <source>
        <dbReference type="ARBA" id="ARBA00004613"/>
    </source>
</evidence>
<dbReference type="InterPro" id="IPR018511">
    <property type="entry name" value="Hemolysin-typ_Ca-bd_CS"/>
</dbReference>
<dbReference type="RefSeq" id="WP_041154095.1">
    <property type="nucleotide sequence ID" value="NZ_CBCRVP010000011.1"/>
</dbReference>
<evidence type="ECO:0000256" key="2">
    <source>
        <dbReference type="ARBA" id="ARBA00022525"/>
    </source>
</evidence>
<dbReference type="GO" id="GO:0005576">
    <property type="term" value="C:extracellular region"/>
    <property type="evidence" value="ECO:0007669"/>
    <property type="project" value="UniProtKB-SubCell"/>
</dbReference>
<comment type="subcellular location">
    <subcellularLocation>
        <location evidence="1">Secreted</location>
    </subcellularLocation>
</comment>